<reference evidence="5" key="1">
    <citation type="submission" date="2013-03" db="EMBL/GenBank/DDBJ databases">
        <authorList>
            <person name="Jeffery W."/>
            <person name="Warren W."/>
            <person name="Wilson R.K."/>
        </authorList>
    </citation>
    <scope>NUCLEOTIDE SEQUENCE</scope>
    <source>
        <strain evidence="5">female</strain>
    </source>
</reference>
<proteinExistence type="inferred from homology"/>
<accession>A0A3B1IZ75</accession>
<evidence type="ECO:0000259" key="3">
    <source>
        <dbReference type="PROSITE" id="PS50878"/>
    </source>
</evidence>
<evidence type="ECO:0000256" key="2">
    <source>
        <dbReference type="ARBA" id="ARBA00012180"/>
    </source>
</evidence>
<dbReference type="Ensembl" id="ENSAMXT00000032063.1">
    <property type="protein sequence ID" value="ENSAMXP00000034971.1"/>
    <property type="gene ID" value="ENSAMXG00000035893.1"/>
</dbReference>
<evidence type="ECO:0000313" key="5">
    <source>
        <dbReference type="Proteomes" id="UP000018467"/>
    </source>
</evidence>
<keyword evidence="5" id="KW-1185">Reference proteome</keyword>
<dbReference type="PANTHER" id="PTHR24559">
    <property type="entry name" value="TRANSPOSON TY3-I GAG-POL POLYPROTEIN"/>
    <property type="match status" value="1"/>
</dbReference>
<dbReference type="InterPro" id="IPR053134">
    <property type="entry name" value="RNA-dir_DNA_polymerase"/>
</dbReference>
<dbReference type="GO" id="GO:0004523">
    <property type="term" value="F:RNA-DNA hybrid ribonuclease activity"/>
    <property type="evidence" value="ECO:0007669"/>
    <property type="project" value="UniProtKB-EC"/>
</dbReference>
<dbReference type="CDD" id="cd01647">
    <property type="entry name" value="RT_LTR"/>
    <property type="match status" value="1"/>
</dbReference>
<dbReference type="InterPro" id="IPR000477">
    <property type="entry name" value="RT_dom"/>
</dbReference>
<dbReference type="SUPFAM" id="SSF56672">
    <property type="entry name" value="DNA/RNA polymerases"/>
    <property type="match status" value="1"/>
</dbReference>
<reference evidence="5" key="2">
    <citation type="journal article" date="2014" name="Nat. Commun.">
        <title>The cavefish genome reveals candidate genes for eye loss.</title>
        <authorList>
            <person name="McGaugh S.E."/>
            <person name="Gross J.B."/>
            <person name="Aken B."/>
            <person name="Blin M."/>
            <person name="Borowsky R."/>
            <person name="Chalopin D."/>
            <person name="Hinaux H."/>
            <person name="Jeffery W.R."/>
            <person name="Keene A."/>
            <person name="Ma L."/>
            <person name="Minx P."/>
            <person name="Murphy D."/>
            <person name="O'Quin K.E."/>
            <person name="Retaux S."/>
            <person name="Rohner N."/>
            <person name="Searle S.M."/>
            <person name="Stahl B.A."/>
            <person name="Tabin C."/>
            <person name="Volff J.N."/>
            <person name="Yoshizawa M."/>
            <person name="Warren W.C."/>
        </authorList>
    </citation>
    <scope>NUCLEOTIDE SEQUENCE [LARGE SCALE GENOMIC DNA]</scope>
    <source>
        <strain evidence="5">female</strain>
    </source>
</reference>
<dbReference type="PANTHER" id="PTHR24559:SF435">
    <property type="entry name" value="RIBONUCLEASE H"/>
    <property type="match status" value="1"/>
</dbReference>
<evidence type="ECO:0000256" key="1">
    <source>
        <dbReference type="ARBA" id="ARBA00010879"/>
    </source>
</evidence>
<dbReference type="PROSITE" id="PS50878">
    <property type="entry name" value="RT_POL"/>
    <property type="match status" value="1"/>
</dbReference>
<dbReference type="InterPro" id="IPR043502">
    <property type="entry name" value="DNA/RNA_pol_sf"/>
</dbReference>
<dbReference type="InterPro" id="IPR043128">
    <property type="entry name" value="Rev_trsase/Diguanyl_cyclase"/>
</dbReference>
<protein>
    <recommendedName>
        <fullName evidence="2">ribonuclease H</fullName>
        <ecNumber evidence="2">3.1.26.4</ecNumber>
    </recommendedName>
</protein>
<dbReference type="Gene3D" id="3.10.10.10">
    <property type="entry name" value="HIV Type 1 Reverse Transcriptase, subunit A, domain 1"/>
    <property type="match status" value="1"/>
</dbReference>
<dbReference type="InParanoid" id="A0A3B1IZ75"/>
<organism evidence="4 5">
    <name type="scientific">Astyanax mexicanus</name>
    <name type="common">Blind cave fish</name>
    <name type="synonym">Astyanax fasciatus mexicanus</name>
    <dbReference type="NCBI Taxonomy" id="7994"/>
    <lineage>
        <taxon>Eukaryota</taxon>
        <taxon>Metazoa</taxon>
        <taxon>Chordata</taxon>
        <taxon>Craniata</taxon>
        <taxon>Vertebrata</taxon>
        <taxon>Euteleostomi</taxon>
        <taxon>Actinopterygii</taxon>
        <taxon>Neopterygii</taxon>
        <taxon>Teleostei</taxon>
        <taxon>Ostariophysi</taxon>
        <taxon>Characiformes</taxon>
        <taxon>Characoidei</taxon>
        <taxon>Acestrorhamphidae</taxon>
        <taxon>Acestrorhamphinae</taxon>
        <taxon>Astyanax</taxon>
    </lineage>
</organism>
<sequence length="625" mass="70627">MEHGNFLLPKGLVGEKCMSETYIAGKKCASILDTGSQVTTIPQSFYEHNLSHLTIHPLSDLLEVKAANGQCVPYLGYIEVEVTFPESFFGAQIELSTLALVVPDTCSGSQSVILIGTNTLDHAYEELSKVQPNNPNKSLPYGLKSVLNVLAGRAKQKDNSRIGLVHLPRTGPKTIPAGQSCVLEASTRVFSRANDKWVLMEPSSTSVLPGGLLVTSCLLALPENPYSKLPVVLKNETDHDILLPSNVVVAELHSLRQVFQTNPAAIKTPNESVSCYGLNLDFGDSPLPTEWKDRISQKLNDMQEVFSQYSLDFGRTDKVTHHIKLSDETPFTHRARPIHPQDLEAVRKHLQELLEAGIIRESESSFSSPIVVVKKKTGDVRLCIDYRKLNLQTIKDAYALPNLEETLSALAGSKWFSVLDLKSGYYQIEVAESDKHKTAFVCPLGFWEFNRMPQGITNAPSTFQRLMEKCMSDLHLKEVLVFLDDLIIFSDTLEEHESRLLRVLDRLKEYGLKLSQEKCKFFQTSVRYLGHIISQHGIETDPEKIQSLRTWPTPKTLKRVAYFLRVRRILSKIYPEFLKDCETFERFNSWLSTIEQEKFSQKESRLSQSKRAIWKSLVWRLPGSF</sequence>
<dbReference type="EC" id="3.1.26.4" evidence="2"/>
<dbReference type="InterPro" id="IPR021109">
    <property type="entry name" value="Peptidase_aspartic_dom_sf"/>
</dbReference>
<evidence type="ECO:0000313" key="4">
    <source>
        <dbReference type="Ensembl" id="ENSAMXP00000034971.1"/>
    </source>
</evidence>
<comment type="similarity">
    <text evidence="1">Belongs to the beta type-B retroviral polymerase family. HERV class-II K(HML-2) pol subfamily.</text>
</comment>
<dbReference type="Pfam" id="PF00078">
    <property type="entry name" value="RVT_1"/>
    <property type="match status" value="1"/>
</dbReference>
<dbReference type="GeneTree" id="ENSGT00940000165177"/>
<dbReference type="Gene3D" id="3.30.70.270">
    <property type="match status" value="1"/>
</dbReference>
<dbReference type="AlphaFoldDB" id="A0A3B1IZ75"/>
<name>A0A3B1IZ75_ASTMX</name>
<dbReference type="CDD" id="cd00303">
    <property type="entry name" value="retropepsin_like"/>
    <property type="match status" value="1"/>
</dbReference>
<reference evidence="4" key="3">
    <citation type="submission" date="2025-08" db="UniProtKB">
        <authorList>
            <consortium name="Ensembl"/>
        </authorList>
    </citation>
    <scope>IDENTIFICATION</scope>
</reference>
<dbReference type="Proteomes" id="UP000018467">
    <property type="component" value="Unassembled WGS sequence"/>
</dbReference>
<dbReference type="SUPFAM" id="SSF50630">
    <property type="entry name" value="Acid proteases"/>
    <property type="match status" value="1"/>
</dbReference>
<reference evidence="4" key="4">
    <citation type="submission" date="2025-09" db="UniProtKB">
        <authorList>
            <consortium name="Ensembl"/>
        </authorList>
    </citation>
    <scope>IDENTIFICATION</scope>
</reference>
<dbReference type="FunFam" id="3.10.10.10:FF:000004">
    <property type="entry name" value="Uncharacterized protein"/>
    <property type="match status" value="1"/>
</dbReference>
<feature type="domain" description="Reverse transcriptase" evidence="3">
    <location>
        <begin position="354"/>
        <end position="533"/>
    </location>
</feature>
<dbReference type="STRING" id="7994.ENSAMXP00000034971"/>